<dbReference type="Gene3D" id="1.20.120.1020">
    <property type="entry name" value="Prion-inhibition and propagation, HeLo domain"/>
    <property type="match status" value="1"/>
</dbReference>
<dbReference type="InterPro" id="IPR038305">
    <property type="entry name" value="HeLo_sf"/>
</dbReference>
<name>A0A1J9R6E6_9EURO</name>
<dbReference type="InterPro" id="IPR003959">
    <property type="entry name" value="ATPase_AAA_core"/>
</dbReference>
<feature type="domain" description="AAA+ ATPase" evidence="2">
    <location>
        <begin position="814"/>
        <end position="941"/>
    </location>
</feature>
<dbReference type="GO" id="GO:0016887">
    <property type="term" value="F:ATP hydrolysis activity"/>
    <property type="evidence" value="ECO:0007669"/>
    <property type="project" value="InterPro"/>
</dbReference>
<feature type="region of interest" description="Disordered" evidence="1">
    <location>
        <begin position="1075"/>
        <end position="1095"/>
    </location>
</feature>
<protein>
    <recommendedName>
        <fullName evidence="2">AAA+ ATPase domain-containing protein</fullName>
    </recommendedName>
</protein>
<comment type="caution">
    <text evidence="3">The sequence shown here is derived from an EMBL/GenBank/DDBJ whole genome shotgun (WGS) entry which is preliminary data.</text>
</comment>
<proteinExistence type="predicted"/>
<keyword evidence="4" id="KW-1185">Reference proteome</keyword>
<gene>
    <name evidence="3" type="ORF">ACJ73_04560</name>
</gene>
<sequence>MEPLSLAVGFAGLAGLFSTCVDCFKLVQVYDSRASDYGILQTMLDNQQFHFMAWGKACGFMDPYRKHSKFDDPTLSLRNERIEQTMEKIKSLLTNGDNLKEMYGLKVQRPPLGSKFMETATSSAFSRAFQTTKAFCNTSLQRRAHIFGSIRWVVSDRDKFDRLVQNIRDLLGDLTKFTEDIGVTESQHLIVEYEIEMIDDEPSLAMIAAASACDGDDDVLSQAASRRLQMVKEQSIANQSVRFDDSVSMASAQYYSPSMSTLIEDEDGTMIPEIGVTRVPLSEWRKMKTRTGIIPWLKILIVATSSSTDGVELQEYIQPLSRTNTLSGNTEPVARERLLRIAINSHALLSVLKKVTGCNLTPKHNVLVYPFKPIILFYDSLRNYLTAMHDKLGTLRKPYDTHTQEETAGCVPGQPKPVPEDLPSKHFTAEQARRAFEELGFLMNFVDNDMQELLHIRRQIRENELQQIHFEHLWLLFQPGVIVISPNTNSKLRAYQVLHVTGGRRIIDVDNHSKSESPASLDNTDYDNQEGYAVISTRQCSDFFVDCFYIDFNGEKYGPRPQRFVISEFVGERSISSLPIYPSNQSQINEHILDRLRERGQKFVHFSRRKRLLYNGAILQEWDPGHRDTCGVCARNYVGQEQRSSEVIIDHVAALEHCKQSGCTWNPSFGGNVIAKATKANRREAFDTIDCSIRNCRACTDVFNDGVVDLNSRDQFIRSSTSLRALHQHELEDEQVLLLPNRLCGYSLQSHKWYPLYVDRLIPTEAPSTSLHEIILPPGHKEMLTSLVRAQSPGIRRSHDDSPYELDIIVGRRRGVIILLHGAPGTGKTATAAALASSLNRPLFLIRIAALGTTSREMEQNLTQLFQLAERWDCIILIREVDTLLQSRTRTDREGDNMSSVFLDALEYFTGIIIFTTNRVSAFDETIMSRIHISLYYPPLDTDATMNLWELNLCRLKRNPHFRVEESSILKFARAKHEELRCTGRQIKNIVDTAVALAQEDSKQLSTETVNIRKIHFEVVFRSNQNFHEYITALHGNSNDYPTTRELLSPETNPTYITPQAPHREQWDVRSDAVASTSPSFNDEGCRQSTFYARG</sequence>
<dbReference type="Pfam" id="PF14479">
    <property type="entry name" value="HeLo"/>
    <property type="match status" value="1"/>
</dbReference>
<dbReference type="InterPro" id="IPR056599">
    <property type="entry name" value="AAA_lid_fung"/>
</dbReference>
<dbReference type="SUPFAM" id="SSF52540">
    <property type="entry name" value="P-loop containing nucleoside triphosphate hydrolases"/>
    <property type="match status" value="1"/>
</dbReference>
<reference evidence="3 4" key="1">
    <citation type="submission" date="2015-08" db="EMBL/GenBank/DDBJ databases">
        <title>Emmonsia species relationships and genome sequence.</title>
        <authorList>
            <person name="Cuomo C.A."/>
            <person name="Schwartz I.S."/>
            <person name="Kenyon C."/>
            <person name="De Hoog G.S."/>
            <person name="Govender N.P."/>
            <person name="Botha A."/>
            <person name="Moreno L."/>
            <person name="De Vries M."/>
            <person name="Munoz J.F."/>
            <person name="Stielow J.B."/>
        </authorList>
    </citation>
    <scope>NUCLEOTIDE SEQUENCE [LARGE SCALE GENOMIC DNA]</scope>
    <source>
        <strain evidence="3 4">EI222</strain>
    </source>
</reference>
<dbReference type="PANTHER" id="PTHR46411">
    <property type="entry name" value="FAMILY ATPASE, PUTATIVE-RELATED"/>
    <property type="match status" value="1"/>
</dbReference>
<dbReference type="Pfam" id="PF23232">
    <property type="entry name" value="AAA_lid_13"/>
    <property type="match status" value="1"/>
</dbReference>
<dbReference type="AlphaFoldDB" id="A0A1J9R6E6"/>
<evidence type="ECO:0000313" key="3">
    <source>
        <dbReference type="EMBL" id="OJD24079.1"/>
    </source>
</evidence>
<dbReference type="InterPro" id="IPR003593">
    <property type="entry name" value="AAA+_ATPase"/>
</dbReference>
<evidence type="ECO:0000259" key="2">
    <source>
        <dbReference type="SMART" id="SM00382"/>
    </source>
</evidence>
<dbReference type="OrthoDB" id="10042665at2759"/>
<dbReference type="InterPro" id="IPR029498">
    <property type="entry name" value="HeLo_dom"/>
</dbReference>
<dbReference type="SMART" id="SM00382">
    <property type="entry name" value="AAA"/>
    <property type="match status" value="1"/>
</dbReference>
<dbReference type="PANTHER" id="PTHR46411:SF3">
    <property type="entry name" value="AAA+ ATPASE DOMAIN-CONTAINING PROTEIN"/>
    <property type="match status" value="1"/>
</dbReference>
<dbReference type="STRING" id="1658174.A0A1J9R6E6"/>
<organism evidence="3 4">
    <name type="scientific">Blastomyces percursus</name>
    <dbReference type="NCBI Taxonomy" id="1658174"/>
    <lineage>
        <taxon>Eukaryota</taxon>
        <taxon>Fungi</taxon>
        <taxon>Dikarya</taxon>
        <taxon>Ascomycota</taxon>
        <taxon>Pezizomycotina</taxon>
        <taxon>Eurotiomycetes</taxon>
        <taxon>Eurotiomycetidae</taxon>
        <taxon>Onygenales</taxon>
        <taxon>Ajellomycetaceae</taxon>
        <taxon>Blastomyces</taxon>
    </lineage>
</organism>
<dbReference type="Proteomes" id="UP000242791">
    <property type="component" value="Unassembled WGS sequence"/>
</dbReference>
<dbReference type="EMBL" id="LGTZ01000639">
    <property type="protein sequence ID" value="OJD24079.1"/>
    <property type="molecule type" value="Genomic_DNA"/>
</dbReference>
<evidence type="ECO:0000313" key="4">
    <source>
        <dbReference type="Proteomes" id="UP000242791"/>
    </source>
</evidence>
<dbReference type="VEuPathDB" id="FungiDB:ACJ73_04560"/>
<dbReference type="InterPro" id="IPR054289">
    <property type="entry name" value="DUF7025"/>
</dbReference>
<dbReference type="Pfam" id="PF00004">
    <property type="entry name" value="AAA"/>
    <property type="match status" value="1"/>
</dbReference>
<dbReference type="GO" id="GO:0005524">
    <property type="term" value="F:ATP binding"/>
    <property type="evidence" value="ECO:0007669"/>
    <property type="project" value="InterPro"/>
</dbReference>
<accession>A0A1J9R6E6</accession>
<dbReference type="Pfam" id="PF22942">
    <property type="entry name" value="DUF7025"/>
    <property type="match status" value="1"/>
</dbReference>
<dbReference type="InterPro" id="IPR027417">
    <property type="entry name" value="P-loop_NTPase"/>
</dbReference>
<evidence type="ECO:0000256" key="1">
    <source>
        <dbReference type="SAM" id="MobiDB-lite"/>
    </source>
</evidence>
<dbReference type="Gene3D" id="3.40.50.300">
    <property type="entry name" value="P-loop containing nucleotide triphosphate hydrolases"/>
    <property type="match status" value="1"/>
</dbReference>